<sequence>MGLLDLLSRRSSTCDGPYDRSLSLHHDGRPVATSSTAFRTSRIERCLSLEKLQNAADGEVDGHGSGLQESVSKRWSLLDARQAPMALRSHSSLSNIHPRTQKEARSPTTHSFSRLSSSFKRAARAPAHIDLLDAQGGMKPLDFRSRVQASGVRDYGEDVAERNMGENGVDVQSPAAQDFYHRRRRGFAPSPSITSSCPPADQSNYDGSTYGGSDMGDTSYTEDLGFAPKQLSMLSPEPRREVSGVVAGQPPSRRTQSWDSRCIMSAGGPSLHRRGYCREYACPIDENERPQNLGRRWDRDQARGRGFKSGLAVDVSASNNLQHDSTRGAAPARSISPPVVPRYRHGNKIATMQEQGDRQNTDFGHADVYEPEHAASTGRGQETGRSRQTEHHRHRKHEQRNHDARAAYESEDSECDMPIPNAPPRPARPRPAPVAPPSYHAEWQTAVRRAVEESLAQMPLSADLKFLLELSRRGLSLQDMPHNVGLQSPAAQRGSVTSMSTPTTDVFDYSSISAGRPQSRHTARTSIDSSVKLELHPRADYCSSLSRETALERANCTSPTMSTVEHDASSSSRSLSSPSPSAPTDTKPQPSTAADTSDHARGGQAIMETDDCECLTSDYSDADSFAEKRQQLASDGESLLLNEGKFGDISNSLPGIVNIGAAADCMICRILANLQGVPLPTGPCSHNGRMSKKQRLQALGYDYDSDESEQGEQGDQGDQGGPGAAKETAPPCSRKKKLISGSGGGLRRLKLVDDRIEEDSEEERDPAKKLQQGSELRRKSGMGLRIPTSPLASVHGKVAGNA</sequence>
<feature type="compositionally biased region" description="Acidic residues" evidence="1">
    <location>
        <begin position="755"/>
        <end position="764"/>
    </location>
</feature>
<feature type="compositionally biased region" description="Low complexity" evidence="1">
    <location>
        <begin position="569"/>
        <end position="583"/>
    </location>
</feature>
<evidence type="ECO:0000313" key="2">
    <source>
        <dbReference type="EMBL" id="QUC16808.1"/>
    </source>
</evidence>
<feature type="compositionally biased region" description="Acidic residues" evidence="1">
    <location>
        <begin position="703"/>
        <end position="712"/>
    </location>
</feature>
<gene>
    <name evidence="2" type="ORF">UV8b_01049</name>
</gene>
<feature type="compositionally biased region" description="Polar residues" evidence="1">
    <location>
        <begin position="584"/>
        <end position="595"/>
    </location>
</feature>
<dbReference type="Proteomes" id="UP000027002">
    <property type="component" value="Chromosome 1"/>
</dbReference>
<evidence type="ECO:0000256" key="1">
    <source>
        <dbReference type="SAM" id="MobiDB-lite"/>
    </source>
</evidence>
<feature type="compositionally biased region" description="Pro residues" evidence="1">
    <location>
        <begin position="420"/>
        <end position="436"/>
    </location>
</feature>
<feature type="region of interest" description="Disordered" evidence="1">
    <location>
        <begin position="236"/>
        <end position="258"/>
    </location>
</feature>
<protein>
    <submittedName>
        <fullName evidence="2">Uncharacterized protein</fullName>
    </submittedName>
</protein>
<dbReference type="RefSeq" id="XP_042994481.1">
    <property type="nucleotide sequence ID" value="XM_043138547.1"/>
</dbReference>
<feature type="compositionally biased region" description="Polar residues" evidence="1">
    <location>
        <begin position="106"/>
        <end position="115"/>
    </location>
</feature>
<dbReference type="OrthoDB" id="5325276at2759"/>
<dbReference type="GeneID" id="66061827"/>
<feature type="region of interest" description="Disordered" evidence="1">
    <location>
        <begin position="703"/>
        <end position="802"/>
    </location>
</feature>
<proteinExistence type="predicted"/>
<feature type="region of interest" description="Disordered" evidence="1">
    <location>
        <begin position="371"/>
        <end position="437"/>
    </location>
</feature>
<accession>A0A8E5HK69</accession>
<dbReference type="EMBL" id="CP072753">
    <property type="protein sequence ID" value="QUC16808.1"/>
    <property type="molecule type" value="Genomic_DNA"/>
</dbReference>
<feature type="region of interest" description="Disordered" evidence="1">
    <location>
        <begin position="86"/>
        <end position="115"/>
    </location>
</feature>
<dbReference type="AlphaFoldDB" id="A0A8E5HK69"/>
<feature type="region of interest" description="Disordered" evidence="1">
    <location>
        <begin position="553"/>
        <end position="601"/>
    </location>
</feature>
<feature type="region of interest" description="Disordered" evidence="1">
    <location>
        <begin position="508"/>
        <end position="527"/>
    </location>
</feature>
<reference evidence="2" key="1">
    <citation type="submission" date="2020-03" db="EMBL/GenBank/DDBJ databases">
        <title>A mixture of massive structural variations and highly conserved coding sequences in Ustilaginoidea virens genome.</title>
        <authorList>
            <person name="Zhang K."/>
            <person name="Zhao Z."/>
            <person name="Zhang Z."/>
            <person name="Li Y."/>
            <person name="Hsiang T."/>
            <person name="Sun W."/>
        </authorList>
    </citation>
    <scope>NUCLEOTIDE SEQUENCE</scope>
    <source>
        <strain evidence="2">UV-8b</strain>
    </source>
</reference>
<feature type="compositionally biased region" description="Polar residues" evidence="1">
    <location>
        <begin position="89"/>
        <end position="98"/>
    </location>
</feature>
<feature type="compositionally biased region" description="Basic residues" evidence="1">
    <location>
        <begin position="390"/>
        <end position="399"/>
    </location>
</feature>
<organism evidence="2 3">
    <name type="scientific">Ustilaginoidea virens</name>
    <name type="common">Rice false smut fungus</name>
    <name type="synonym">Villosiclava virens</name>
    <dbReference type="NCBI Taxonomy" id="1159556"/>
    <lineage>
        <taxon>Eukaryota</taxon>
        <taxon>Fungi</taxon>
        <taxon>Dikarya</taxon>
        <taxon>Ascomycota</taxon>
        <taxon>Pezizomycotina</taxon>
        <taxon>Sordariomycetes</taxon>
        <taxon>Hypocreomycetidae</taxon>
        <taxon>Hypocreales</taxon>
        <taxon>Clavicipitaceae</taxon>
        <taxon>Ustilaginoidea</taxon>
    </lineage>
</organism>
<evidence type="ECO:0000313" key="3">
    <source>
        <dbReference type="Proteomes" id="UP000027002"/>
    </source>
</evidence>
<name>A0A8E5HK69_USTVR</name>
<feature type="region of interest" description="Disordered" evidence="1">
    <location>
        <begin position="319"/>
        <end position="341"/>
    </location>
</feature>
<dbReference type="KEGG" id="uvi:66061827"/>
<keyword evidence="3" id="KW-1185">Reference proteome</keyword>